<evidence type="ECO:0000313" key="2">
    <source>
        <dbReference type="Proteomes" id="UP000481339"/>
    </source>
</evidence>
<dbReference type="Pfam" id="PF11314">
    <property type="entry name" value="DUF3117"/>
    <property type="match status" value="1"/>
</dbReference>
<dbReference type="Proteomes" id="UP000481339">
    <property type="component" value="Unassembled WGS sequence"/>
</dbReference>
<protein>
    <submittedName>
        <fullName evidence="1">DUF3117 domain-containing protein</fullName>
    </submittedName>
</protein>
<accession>A0A7C8FIA9</accession>
<organism evidence="1 2">
    <name type="scientific">Pseudoclavibacter caeni</name>
    <dbReference type="NCBI Taxonomy" id="908846"/>
    <lineage>
        <taxon>Bacteria</taxon>
        <taxon>Bacillati</taxon>
        <taxon>Actinomycetota</taxon>
        <taxon>Actinomycetes</taxon>
        <taxon>Micrococcales</taxon>
        <taxon>Microbacteriaceae</taxon>
        <taxon>Pseudoclavibacter</taxon>
    </lineage>
</organism>
<proteinExistence type="predicted"/>
<dbReference type="RefSeq" id="WP_158036346.1">
    <property type="nucleotide sequence ID" value="NZ_BAAAZV010000020.1"/>
</dbReference>
<evidence type="ECO:0000313" key="1">
    <source>
        <dbReference type="EMBL" id="KAB1631877.1"/>
    </source>
</evidence>
<dbReference type="OrthoDB" id="8481103at2"/>
<gene>
    <name evidence="1" type="ORF">F8O02_05985</name>
</gene>
<dbReference type="EMBL" id="WBKA01000004">
    <property type="protein sequence ID" value="KAB1631877.1"/>
    <property type="molecule type" value="Genomic_DNA"/>
</dbReference>
<dbReference type="InterPro" id="IPR021465">
    <property type="entry name" value="DUF3117"/>
</dbReference>
<name>A0A7C8FIA9_9MICO</name>
<reference evidence="1 2" key="1">
    <citation type="submission" date="2019-09" db="EMBL/GenBank/DDBJ databases">
        <title>Phylogeny of genus Pseudoclavibacter and closely related genus.</title>
        <authorList>
            <person name="Li Y."/>
        </authorList>
    </citation>
    <scope>NUCLEOTIDE SEQUENCE [LARGE SCALE GENOMIC DNA]</scope>
    <source>
        <strain evidence="1 2">JCM 16921</strain>
    </source>
</reference>
<sequence>MAAQKPRTGDGPMEAVREGKVIVVKIPLEGGGRLVISVTPDEAGELRDALAEAVA</sequence>
<comment type="caution">
    <text evidence="1">The sequence shown here is derived from an EMBL/GenBank/DDBJ whole genome shotgun (WGS) entry which is preliminary data.</text>
</comment>
<dbReference type="AlphaFoldDB" id="A0A7C8FIA9"/>
<keyword evidence="2" id="KW-1185">Reference proteome</keyword>